<sequence length="116" mass="13267">MAMKGGYFKETDVSVTSVSSPYPPETLSEETLCLTDGLRSDLGPLFRRLSTTIYYYLTPNRPQCYFHRTRSRIIHSLHLGRGRYVLISPDGYVETYVVGRNLEMGERLQWVIEGGV</sequence>
<dbReference type="InterPro" id="IPR014710">
    <property type="entry name" value="RmlC-like_jellyroll"/>
</dbReference>
<dbReference type="InterPro" id="IPR039935">
    <property type="entry name" value="YML079W-like"/>
</dbReference>
<evidence type="ECO:0000313" key="3">
    <source>
        <dbReference type="Proteomes" id="UP000030753"/>
    </source>
</evidence>
<proteinExistence type="predicted"/>
<organism evidence="2 3">
    <name type="scientific">Fusarium oxysporum NRRL 32931</name>
    <dbReference type="NCBI Taxonomy" id="660029"/>
    <lineage>
        <taxon>Eukaryota</taxon>
        <taxon>Fungi</taxon>
        <taxon>Dikarya</taxon>
        <taxon>Ascomycota</taxon>
        <taxon>Pezizomycotina</taxon>
        <taxon>Sordariomycetes</taxon>
        <taxon>Hypocreomycetidae</taxon>
        <taxon>Hypocreales</taxon>
        <taxon>Nectriaceae</taxon>
        <taxon>Fusarium</taxon>
        <taxon>Fusarium oxysporum species complex</taxon>
    </lineage>
</organism>
<name>W9HM83_FUSOX</name>
<dbReference type="PANTHER" id="PTHR33387">
    <property type="entry name" value="RMLC-LIKE JELLY ROLL FOLD PROTEIN"/>
    <property type="match status" value="1"/>
</dbReference>
<evidence type="ECO:0000313" key="2">
    <source>
        <dbReference type="EMBL" id="EWY81989.1"/>
    </source>
</evidence>
<dbReference type="PANTHER" id="PTHR33387:SF3">
    <property type="entry name" value="DUF985 DOMAIN-CONTAINING PROTEIN"/>
    <property type="match status" value="1"/>
</dbReference>
<gene>
    <name evidence="2" type="ORF">FOYG_14116</name>
</gene>
<dbReference type="Pfam" id="PF06172">
    <property type="entry name" value="Cupin_5"/>
    <property type="match status" value="1"/>
</dbReference>
<dbReference type="EMBL" id="JH717848">
    <property type="protein sequence ID" value="EWY81989.1"/>
    <property type="molecule type" value="Genomic_DNA"/>
</dbReference>
<feature type="domain" description="DUF985" evidence="1">
    <location>
        <begin position="3"/>
        <end position="116"/>
    </location>
</feature>
<protein>
    <recommendedName>
        <fullName evidence="1">DUF985 domain-containing protein</fullName>
    </recommendedName>
</protein>
<dbReference type="InterPro" id="IPR009327">
    <property type="entry name" value="Cupin_DUF985"/>
</dbReference>
<evidence type="ECO:0000259" key="1">
    <source>
        <dbReference type="Pfam" id="PF06172"/>
    </source>
</evidence>
<dbReference type="Gene3D" id="2.60.120.10">
    <property type="entry name" value="Jelly Rolls"/>
    <property type="match status" value="1"/>
</dbReference>
<dbReference type="SUPFAM" id="SSF51182">
    <property type="entry name" value="RmlC-like cupins"/>
    <property type="match status" value="1"/>
</dbReference>
<dbReference type="HOGENOM" id="CLU_2096946_0_0_1"/>
<reference evidence="2 3" key="1">
    <citation type="submission" date="2011-06" db="EMBL/GenBank/DDBJ databases">
        <title>The Genome Sequence of Fusarium oxysporum FOSC 3-a.</title>
        <authorList>
            <consortium name="The Broad Institute Genome Sequencing Platform"/>
            <person name="Ma L.-J."/>
            <person name="Gale L.R."/>
            <person name="Schwartz D.C."/>
            <person name="Zhou S."/>
            <person name="Corby-Kistler H."/>
            <person name="Young S.K."/>
            <person name="Zeng Q."/>
            <person name="Gargeya S."/>
            <person name="Fitzgerald M."/>
            <person name="Haas B."/>
            <person name="Abouelleil A."/>
            <person name="Alvarado L."/>
            <person name="Arachchi H.M."/>
            <person name="Berlin A."/>
            <person name="Brown A."/>
            <person name="Chapman S.B."/>
            <person name="Chen Z."/>
            <person name="Dunbar C."/>
            <person name="Freedman E."/>
            <person name="Gearin G."/>
            <person name="Gellesch M."/>
            <person name="Goldberg J."/>
            <person name="Griggs A."/>
            <person name="Gujja S."/>
            <person name="Heiman D."/>
            <person name="Howarth C."/>
            <person name="Larson L."/>
            <person name="Lui A."/>
            <person name="MacDonald P.J.P."/>
            <person name="Mehta T."/>
            <person name="Montmayeur A."/>
            <person name="Murphy C."/>
            <person name="Neiman D."/>
            <person name="Pearson M."/>
            <person name="Priest M."/>
            <person name="Roberts A."/>
            <person name="Saif S."/>
            <person name="Shea T."/>
            <person name="Shenoy N."/>
            <person name="Sisk P."/>
            <person name="Stolte C."/>
            <person name="Sykes S."/>
            <person name="Wortman J."/>
            <person name="Nusbaum C."/>
            <person name="Birren B."/>
        </authorList>
    </citation>
    <scope>NUCLEOTIDE SEQUENCE [LARGE SCALE GENOMIC DNA]</scope>
    <source>
        <strain evidence="3">FOSC 3-a</strain>
    </source>
</reference>
<accession>W9HM83</accession>
<dbReference type="Proteomes" id="UP000030753">
    <property type="component" value="Unassembled WGS sequence"/>
</dbReference>
<dbReference type="InterPro" id="IPR011051">
    <property type="entry name" value="RmlC_Cupin_sf"/>
</dbReference>
<dbReference type="OrthoDB" id="6614653at2759"/>
<dbReference type="AlphaFoldDB" id="W9HM83"/>